<dbReference type="EMBL" id="JACXAJ010000009">
    <property type="protein sequence ID" value="MBD1398645.1"/>
    <property type="molecule type" value="Genomic_DNA"/>
</dbReference>
<dbReference type="RefSeq" id="WP_191184772.1">
    <property type="nucleotide sequence ID" value="NZ_JACXAJ010000009.1"/>
</dbReference>
<sequence>MRQSKYLPEKTLRLLFGLGVFLPFLVASFTSQSIGADFLEIGMIFCMVFVFSFLTYWIVAKAVMQLLED</sequence>
<protein>
    <submittedName>
        <fullName evidence="2">Uncharacterized protein</fullName>
    </submittedName>
</protein>
<name>A0ABR7XK30_9BACT</name>
<keyword evidence="1" id="KW-0472">Membrane</keyword>
<keyword evidence="1" id="KW-1133">Transmembrane helix</keyword>
<evidence type="ECO:0000313" key="2">
    <source>
        <dbReference type="EMBL" id="MBD1398645.1"/>
    </source>
</evidence>
<gene>
    <name evidence="2" type="ORF">H9Q13_15840</name>
</gene>
<feature type="transmembrane region" description="Helical" evidence="1">
    <location>
        <begin position="12"/>
        <end position="29"/>
    </location>
</feature>
<keyword evidence="1" id="KW-0812">Transmembrane</keyword>
<keyword evidence="3" id="KW-1185">Reference proteome</keyword>
<organism evidence="2 3">
    <name type="scientific">Pontibacter aquaedesilientis</name>
    <dbReference type="NCBI Taxonomy" id="2766980"/>
    <lineage>
        <taxon>Bacteria</taxon>
        <taxon>Pseudomonadati</taxon>
        <taxon>Bacteroidota</taxon>
        <taxon>Cytophagia</taxon>
        <taxon>Cytophagales</taxon>
        <taxon>Hymenobacteraceae</taxon>
        <taxon>Pontibacter</taxon>
    </lineage>
</organism>
<evidence type="ECO:0000256" key="1">
    <source>
        <dbReference type="SAM" id="Phobius"/>
    </source>
</evidence>
<evidence type="ECO:0000313" key="3">
    <source>
        <dbReference type="Proteomes" id="UP000625551"/>
    </source>
</evidence>
<proteinExistence type="predicted"/>
<accession>A0ABR7XK30</accession>
<dbReference type="Proteomes" id="UP000625551">
    <property type="component" value="Unassembled WGS sequence"/>
</dbReference>
<comment type="caution">
    <text evidence="2">The sequence shown here is derived from an EMBL/GenBank/DDBJ whole genome shotgun (WGS) entry which is preliminary data.</text>
</comment>
<reference evidence="2 3" key="1">
    <citation type="submission" date="2020-09" db="EMBL/GenBank/DDBJ databases">
        <title>Genome sequencing and assembly of Pontibacter sp.</title>
        <authorList>
            <person name="Chhetri G."/>
        </authorList>
    </citation>
    <scope>NUCLEOTIDE SEQUENCE [LARGE SCALE GENOMIC DNA]</scope>
    <source>
        <strain evidence="2 3">JH31</strain>
    </source>
</reference>
<feature type="transmembrane region" description="Helical" evidence="1">
    <location>
        <begin position="41"/>
        <end position="59"/>
    </location>
</feature>